<evidence type="ECO:0000256" key="11">
    <source>
        <dbReference type="PROSITE-ProRule" id="PRU00169"/>
    </source>
</evidence>
<proteinExistence type="predicted"/>
<dbReference type="Pfam" id="PF02518">
    <property type="entry name" value="HATPase_c"/>
    <property type="match status" value="1"/>
</dbReference>
<dbReference type="InterPro" id="IPR035965">
    <property type="entry name" value="PAS-like_dom_sf"/>
</dbReference>
<dbReference type="EMBL" id="CP000961">
    <property type="protein sequence ID" value="ACA88895.1"/>
    <property type="molecule type" value="Genomic_DNA"/>
</dbReference>
<dbReference type="PRINTS" id="PR00344">
    <property type="entry name" value="BCTRLSENSOR"/>
</dbReference>
<dbReference type="FunFam" id="3.30.565.10:FF:000010">
    <property type="entry name" value="Sensor histidine kinase RcsC"/>
    <property type="match status" value="1"/>
</dbReference>
<dbReference type="HOGENOM" id="CLU_000445_114_15_6"/>
<dbReference type="EC" id="2.7.13.3" evidence="2"/>
<keyword evidence="16" id="KW-1185">Reference proteome</keyword>
<evidence type="ECO:0000256" key="1">
    <source>
        <dbReference type="ARBA" id="ARBA00000085"/>
    </source>
</evidence>
<dbReference type="PANTHER" id="PTHR45339">
    <property type="entry name" value="HYBRID SIGNAL TRANSDUCTION HISTIDINE KINASE J"/>
    <property type="match status" value="1"/>
</dbReference>
<dbReference type="Gene3D" id="3.40.50.2300">
    <property type="match status" value="1"/>
</dbReference>
<evidence type="ECO:0000313" key="16">
    <source>
        <dbReference type="Proteomes" id="UP000002168"/>
    </source>
</evidence>
<dbReference type="CDD" id="cd00130">
    <property type="entry name" value="PAS"/>
    <property type="match status" value="1"/>
</dbReference>
<keyword evidence="12" id="KW-1133">Transmembrane helix</keyword>
<comment type="subunit">
    <text evidence="9">At low DSF concentrations, interacts with RpfF.</text>
</comment>
<dbReference type="Proteomes" id="UP000002168">
    <property type="component" value="Chromosome"/>
</dbReference>
<evidence type="ECO:0000313" key="15">
    <source>
        <dbReference type="EMBL" id="ACA88895.1"/>
    </source>
</evidence>
<protein>
    <recommendedName>
        <fullName evidence="10">Sensory/regulatory protein RpfC</fullName>
        <ecNumber evidence="2">2.7.13.3</ecNumber>
    </recommendedName>
</protein>
<dbReference type="CDD" id="cd16922">
    <property type="entry name" value="HATPase_EvgS-ArcB-TorS-like"/>
    <property type="match status" value="1"/>
</dbReference>
<dbReference type="SMART" id="SM00448">
    <property type="entry name" value="REC"/>
    <property type="match status" value="1"/>
</dbReference>
<organism evidence="15 16">
    <name type="scientific">Shewanella woodyi (strain ATCC 51908 / MS32)</name>
    <dbReference type="NCBI Taxonomy" id="392500"/>
    <lineage>
        <taxon>Bacteria</taxon>
        <taxon>Pseudomonadati</taxon>
        <taxon>Pseudomonadota</taxon>
        <taxon>Gammaproteobacteria</taxon>
        <taxon>Alteromonadales</taxon>
        <taxon>Shewanellaceae</taxon>
        <taxon>Shewanella</taxon>
    </lineage>
</organism>
<feature type="transmembrane region" description="Helical" evidence="12">
    <location>
        <begin position="20"/>
        <end position="42"/>
    </location>
</feature>
<dbReference type="SUPFAM" id="SSF55785">
    <property type="entry name" value="PYP-like sensor domain (PAS domain)"/>
    <property type="match status" value="1"/>
</dbReference>
<dbReference type="InterPro" id="IPR004358">
    <property type="entry name" value="Sig_transdc_His_kin-like_C"/>
</dbReference>
<evidence type="ECO:0000256" key="10">
    <source>
        <dbReference type="ARBA" id="ARBA00068150"/>
    </source>
</evidence>
<feature type="modified residue" description="4-aspartylphosphate" evidence="11">
    <location>
        <position position="865"/>
    </location>
</feature>
<keyword evidence="12" id="KW-0812">Transmembrane</keyword>
<dbReference type="CDD" id="cd17546">
    <property type="entry name" value="REC_hyHK_CKI1_RcsC-like"/>
    <property type="match status" value="1"/>
</dbReference>
<accession>B1KM15</accession>
<dbReference type="SUPFAM" id="SSF47384">
    <property type="entry name" value="Homodimeric domain of signal transducing histidine kinase"/>
    <property type="match status" value="1"/>
</dbReference>
<keyword evidence="3 11" id="KW-0597">Phosphoprotein</keyword>
<dbReference type="InterPro" id="IPR013656">
    <property type="entry name" value="PAS_4"/>
</dbReference>
<dbReference type="PROSITE" id="PS50110">
    <property type="entry name" value="RESPONSE_REGULATORY"/>
    <property type="match status" value="1"/>
</dbReference>
<dbReference type="FunFam" id="1.10.287.130:FF:000002">
    <property type="entry name" value="Two-component osmosensing histidine kinase"/>
    <property type="match status" value="1"/>
</dbReference>
<feature type="domain" description="Histidine kinase" evidence="13">
    <location>
        <begin position="423"/>
        <end position="643"/>
    </location>
</feature>
<evidence type="ECO:0000256" key="8">
    <source>
        <dbReference type="ARBA" id="ARBA00023012"/>
    </source>
</evidence>
<dbReference type="Pfam" id="PF00072">
    <property type="entry name" value="Response_reg"/>
    <property type="match status" value="1"/>
</dbReference>
<dbReference type="SUPFAM" id="SSF52172">
    <property type="entry name" value="CheY-like"/>
    <property type="match status" value="1"/>
</dbReference>
<reference evidence="15 16" key="1">
    <citation type="submission" date="2008-02" db="EMBL/GenBank/DDBJ databases">
        <title>Complete sequence of Shewanella woodyi ATCC 51908.</title>
        <authorList>
            <consortium name="US DOE Joint Genome Institute"/>
            <person name="Copeland A."/>
            <person name="Lucas S."/>
            <person name="Lapidus A."/>
            <person name="Glavina del Rio T."/>
            <person name="Dalin E."/>
            <person name="Tice H."/>
            <person name="Bruce D."/>
            <person name="Goodwin L."/>
            <person name="Pitluck S."/>
            <person name="Sims D."/>
            <person name="Brettin T."/>
            <person name="Detter J.C."/>
            <person name="Han C."/>
            <person name="Kuske C.R."/>
            <person name="Schmutz J."/>
            <person name="Larimer F."/>
            <person name="Land M."/>
            <person name="Hauser L."/>
            <person name="Kyrpides N."/>
            <person name="Lykidis A."/>
            <person name="Zhao J.-S."/>
            <person name="Richardson P."/>
        </authorList>
    </citation>
    <scope>NUCLEOTIDE SEQUENCE [LARGE SCALE GENOMIC DNA]</scope>
    <source>
        <strain evidence="16">ATCC 51908 / MS32</strain>
    </source>
</reference>
<dbReference type="STRING" id="392500.Swoo_4645"/>
<keyword evidence="8" id="KW-0902">Two-component regulatory system</keyword>
<dbReference type="Gene3D" id="3.30.565.10">
    <property type="entry name" value="Histidine kinase-like ATPase, C-terminal domain"/>
    <property type="match status" value="1"/>
</dbReference>
<dbReference type="RefSeq" id="WP_012327219.1">
    <property type="nucleotide sequence ID" value="NC_010506.1"/>
</dbReference>
<dbReference type="InterPro" id="IPR003594">
    <property type="entry name" value="HATPase_dom"/>
</dbReference>
<dbReference type="SMART" id="SM00387">
    <property type="entry name" value="HATPase_c"/>
    <property type="match status" value="1"/>
</dbReference>
<dbReference type="Gene3D" id="6.10.340.10">
    <property type="match status" value="1"/>
</dbReference>
<dbReference type="InterPro" id="IPR000014">
    <property type="entry name" value="PAS"/>
</dbReference>
<keyword evidence="7" id="KW-0067">ATP-binding</keyword>
<dbReference type="GO" id="GO:0000155">
    <property type="term" value="F:phosphorelay sensor kinase activity"/>
    <property type="evidence" value="ECO:0007669"/>
    <property type="project" value="InterPro"/>
</dbReference>
<dbReference type="InterPro" id="IPR005467">
    <property type="entry name" value="His_kinase_dom"/>
</dbReference>
<dbReference type="Gene3D" id="3.30.450.20">
    <property type="entry name" value="PAS domain"/>
    <property type="match status" value="1"/>
</dbReference>
<evidence type="ECO:0000256" key="4">
    <source>
        <dbReference type="ARBA" id="ARBA00022679"/>
    </source>
</evidence>
<evidence type="ECO:0000256" key="7">
    <source>
        <dbReference type="ARBA" id="ARBA00022840"/>
    </source>
</evidence>
<dbReference type="PANTHER" id="PTHR45339:SF1">
    <property type="entry name" value="HYBRID SIGNAL TRANSDUCTION HISTIDINE KINASE J"/>
    <property type="match status" value="1"/>
</dbReference>
<evidence type="ECO:0000256" key="6">
    <source>
        <dbReference type="ARBA" id="ARBA00022777"/>
    </source>
</evidence>
<dbReference type="InterPro" id="IPR011006">
    <property type="entry name" value="CheY-like_superfamily"/>
</dbReference>
<evidence type="ECO:0000256" key="3">
    <source>
        <dbReference type="ARBA" id="ARBA00022553"/>
    </source>
</evidence>
<dbReference type="KEGG" id="swd:Swoo_4645"/>
<keyword evidence="4 15" id="KW-0808">Transferase</keyword>
<keyword evidence="5" id="KW-0547">Nucleotide-binding</keyword>
<dbReference type="Gene3D" id="1.10.287.130">
    <property type="match status" value="1"/>
</dbReference>
<name>B1KM15_SHEWM</name>
<dbReference type="InterPro" id="IPR001789">
    <property type="entry name" value="Sig_transdc_resp-reg_receiver"/>
</dbReference>
<feature type="domain" description="Response regulatory" evidence="14">
    <location>
        <begin position="812"/>
        <end position="935"/>
    </location>
</feature>
<dbReference type="AlphaFoldDB" id="B1KM15"/>
<evidence type="ECO:0000259" key="13">
    <source>
        <dbReference type="PROSITE" id="PS50109"/>
    </source>
</evidence>
<evidence type="ECO:0000256" key="9">
    <source>
        <dbReference type="ARBA" id="ARBA00064003"/>
    </source>
</evidence>
<dbReference type="Pfam" id="PF08448">
    <property type="entry name" value="PAS_4"/>
    <property type="match status" value="1"/>
</dbReference>
<dbReference type="GO" id="GO:0005524">
    <property type="term" value="F:ATP binding"/>
    <property type="evidence" value="ECO:0007669"/>
    <property type="project" value="UniProtKB-KW"/>
</dbReference>
<comment type="catalytic activity">
    <reaction evidence="1">
        <text>ATP + protein L-histidine = ADP + protein N-phospho-L-histidine.</text>
        <dbReference type="EC" id="2.7.13.3"/>
    </reaction>
</comment>
<dbReference type="SMART" id="SM00388">
    <property type="entry name" value="HisKA"/>
    <property type="match status" value="1"/>
</dbReference>
<dbReference type="InterPro" id="IPR003661">
    <property type="entry name" value="HisK_dim/P_dom"/>
</dbReference>
<dbReference type="eggNOG" id="COG5002">
    <property type="taxonomic scope" value="Bacteria"/>
</dbReference>
<dbReference type="CDD" id="cd00082">
    <property type="entry name" value="HisKA"/>
    <property type="match status" value="1"/>
</dbReference>
<evidence type="ECO:0000256" key="12">
    <source>
        <dbReference type="SAM" id="Phobius"/>
    </source>
</evidence>
<feature type="transmembrane region" description="Helical" evidence="12">
    <location>
        <begin position="188"/>
        <end position="206"/>
    </location>
</feature>
<dbReference type="SUPFAM" id="SSF55874">
    <property type="entry name" value="ATPase domain of HSP90 chaperone/DNA topoisomerase II/histidine kinase"/>
    <property type="match status" value="1"/>
</dbReference>
<keyword evidence="12" id="KW-0472">Membrane</keyword>
<evidence type="ECO:0000256" key="2">
    <source>
        <dbReference type="ARBA" id="ARBA00012438"/>
    </source>
</evidence>
<keyword evidence="6 15" id="KW-0418">Kinase</keyword>
<dbReference type="InterPro" id="IPR036097">
    <property type="entry name" value="HisK_dim/P_sf"/>
</dbReference>
<dbReference type="InterPro" id="IPR036890">
    <property type="entry name" value="HATPase_C_sf"/>
</dbReference>
<dbReference type="Pfam" id="PF00512">
    <property type="entry name" value="HisKA"/>
    <property type="match status" value="1"/>
</dbReference>
<evidence type="ECO:0000256" key="5">
    <source>
        <dbReference type="ARBA" id="ARBA00022741"/>
    </source>
</evidence>
<dbReference type="PROSITE" id="PS50109">
    <property type="entry name" value="HIS_KIN"/>
    <property type="match status" value="1"/>
</dbReference>
<evidence type="ECO:0000259" key="14">
    <source>
        <dbReference type="PROSITE" id="PS50110"/>
    </source>
</evidence>
<sequence>MESPSPDTENQPHTIRSIALKLNLSTLFIGTLLCGILAIYFFQETQERVKEQASIELTQITDTLKLALETNSQLSNMIRIVGVLTTNKNIDRLSVIKSSDMRVNADSLTQYNGRLAKEVFPAPIMELLTNPARVHDQQSGEFIGNHLHHAVQFHLIDPEVNRLRPYIIYFKYDKTLLEAGINQTRNNYLLIVICAFSSLLLINLWIHKVVVLTPLSQITAQLKHQAGRNISPKPLKISTRDEFSILANSYNHSVHTQLLQKKELEKSHRHIKNMTRVLPVHLIYVDTKQKIQFINRHSLNWLDCESNEVLNRTCEAIIPPKLFKLMAPFIEQTLKGETLTFDAEFQHLNSEELNFHITQVPDIDADGKINGFFVCIEDQTQTRNNEKKIEKYAQDLEFNNWALDEAREEAEATGRAKSEFLACMSHEIRTPMNGVLGMLSLLSRTELDQDQQHHLEIAQGSAKSLLTLINDILDFSKIESGKLNLESIEFNLHQTLDELIQPLAIRAQEKSLELTLDISQIKPANITGDPGRITQVLTNLIGNAIKFTPKGSIIVTGKLTAKNNNHRLTFSIQDTGIGMKQDKLENIFQAFSQADNSTTRHYGGTGLGLSIAKHLSHLMNGDISVTSKENIGSHFVVDLEIQLPDSNSMKQDNSILDLNKLPVLLLSKASFADNILEKIFREFNADIERLVVKGNDKTIDLSKLTNPHPQLIILSLSAGEQAIRAELEKLNSEPLLSNITTLLSYNSIDAPIIHHYLQKQICGAFTKPISQIRLASLLTKYNQAHTSSSHEVTVDSGDDWLLTNHFTPTQPRLLLAEDNMVNQLVAEGIIKEFGLEIEIVNDGIQALKALSDSSQDNPYHLIFMDCQMPKLDGYQTTAKIRDGEAGEHYKNLPIIAMTANAMVGDKEKCLAIGMNDYISKPLEPEHIKTALLTYLAHLTNKNEQRHSG</sequence>
<gene>
    <name evidence="15" type="ordered locus">Swoo_4645</name>
</gene>